<evidence type="ECO:0000256" key="1">
    <source>
        <dbReference type="SAM" id="MobiDB-lite"/>
    </source>
</evidence>
<dbReference type="InterPro" id="IPR031813">
    <property type="entry name" value="DUF4745"/>
</dbReference>
<gene>
    <name evidence="3" type="ORF">RI129_008995</name>
</gene>
<feature type="region of interest" description="Disordered" evidence="1">
    <location>
        <begin position="450"/>
        <end position="482"/>
    </location>
</feature>
<feature type="region of interest" description="Disordered" evidence="1">
    <location>
        <begin position="200"/>
        <end position="247"/>
    </location>
</feature>
<proteinExistence type="predicted"/>
<dbReference type="Pfam" id="PF15923">
    <property type="entry name" value="DUF4745"/>
    <property type="match status" value="1"/>
</dbReference>
<feature type="region of interest" description="Disordered" evidence="1">
    <location>
        <begin position="343"/>
        <end position="365"/>
    </location>
</feature>
<evidence type="ECO:0000259" key="2">
    <source>
        <dbReference type="Pfam" id="PF15923"/>
    </source>
</evidence>
<feature type="compositionally biased region" description="Low complexity" evidence="1">
    <location>
        <begin position="451"/>
        <end position="476"/>
    </location>
</feature>
<feature type="compositionally biased region" description="Basic and acidic residues" evidence="1">
    <location>
        <begin position="212"/>
        <end position="223"/>
    </location>
</feature>
<dbReference type="AlphaFoldDB" id="A0AAN7VCH9"/>
<dbReference type="Proteomes" id="UP001329430">
    <property type="component" value="Chromosome 6"/>
</dbReference>
<protein>
    <recommendedName>
        <fullName evidence="2">DUF4745 domain-containing protein</fullName>
    </recommendedName>
</protein>
<feature type="domain" description="DUF4745" evidence="2">
    <location>
        <begin position="41"/>
        <end position="158"/>
    </location>
</feature>
<sequence length="536" mass="58508">MEEESQTEITGGGGNEPSDGQQKDPKVASDTPQPPSPNALKVAATECLNSWIYYLQMLNSLCLAGAKLSHSLFNLAQSQNVSLATQCQASWDELSKATTYASHTVKAHIAAAMQDMIIGETFTEDDAQRQQEHNQQIIAENLLTFINLQYQFSIASCECMGPMAMCPSCQTTPGGQHDPECSMAALQQCFSQFYSSEPRSLMSSPHFADSPKGPDVKTHENPRQHSPINIGEPRGSSPYNEQFRGSSPVHGFIGHSEVIRGPFPNPGQLHTMKSPFPIRGSRSPLHFPLFPLAGQRRWSEAAAGDVGGETSDSTMRRWSMPWDCGRVETAPWHQRYFPTKLAVPGTSDRSRSTTPEAVAPQPGTITSGEGLAEAIQLLSCRPMRCAIPHGALSIQQYGTSWGEGHEERLPRRTYPGPLQRGIWQSIDVPPTSGMSVTEHYDIFPPVIPLTSRKSSSSTDSSSCLSIHSRSTTSSSERGSDAGGEAVRLHTNLYSIWSGSDHLPFIRLPESQEPQDDSDTEDTPTDQVGQPLFPKPS</sequence>
<reference evidence="3 4" key="1">
    <citation type="journal article" date="2024" name="Insects">
        <title>An Improved Chromosome-Level Genome Assembly of the Firefly Pyrocoelia pectoralis.</title>
        <authorList>
            <person name="Fu X."/>
            <person name="Meyer-Rochow V.B."/>
            <person name="Ballantyne L."/>
            <person name="Zhu X."/>
        </authorList>
    </citation>
    <scope>NUCLEOTIDE SEQUENCE [LARGE SCALE GENOMIC DNA]</scope>
    <source>
        <strain evidence="3">XCY_ONT2</strain>
    </source>
</reference>
<evidence type="ECO:0000313" key="4">
    <source>
        <dbReference type="Proteomes" id="UP001329430"/>
    </source>
</evidence>
<dbReference type="EMBL" id="JAVRBK010000006">
    <property type="protein sequence ID" value="KAK5642828.1"/>
    <property type="molecule type" value="Genomic_DNA"/>
</dbReference>
<accession>A0AAN7VCH9</accession>
<comment type="caution">
    <text evidence="3">The sequence shown here is derived from an EMBL/GenBank/DDBJ whole genome shotgun (WGS) entry which is preliminary data.</text>
</comment>
<evidence type="ECO:0000313" key="3">
    <source>
        <dbReference type="EMBL" id="KAK5642828.1"/>
    </source>
</evidence>
<feature type="region of interest" description="Disordered" evidence="1">
    <location>
        <begin position="504"/>
        <end position="536"/>
    </location>
</feature>
<keyword evidence="4" id="KW-1185">Reference proteome</keyword>
<feature type="compositionally biased region" description="Acidic residues" evidence="1">
    <location>
        <begin position="512"/>
        <end position="523"/>
    </location>
</feature>
<feature type="region of interest" description="Disordered" evidence="1">
    <location>
        <begin position="1"/>
        <end position="38"/>
    </location>
</feature>
<organism evidence="3 4">
    <name type="scientific">Pyrocoelia pectoralis</name>
    <dbReference type="NCBI Taxonomy" id="417401"/>
    <lineage>
        <taxon>Eukaryota</taxon>
        <taxon>Metazoa</taxon>
        <taxon>Ecdysozoa</taxon>
        <taxon>Arthropoda</taxon>
        <taxon>Hexapoda</taxon>
        <taxon>Insecta</taxon>
        <taxon>Pterygota</taxon>
        <taxon>Neoptera</taxon>
        <taxon>Endopterygota</taxon>
        <taxon>Coleoptera</taxon>
        <taxon>Polyphaga</taxon>
        <taxon>Elateriformia</taxon>
        <taxon>Elateroidea</taxon>
        <taxon>Lampyridae</taxon>
        <taxon>Lampyrinae</taxon>
        <taxon>Pyrocoelia</taxon>
    </lineage>
</organism>
<name>A0AAN7VCH9_9COLE</name>